<protein>
    <submittedName>
        <fullName evidence="5">V-type proton ATPase subunit E</fullName>
    </submittedName>
</protein>
<keyword evidence="4" id="KW-0175">Coiled coil</keyword>
<dbReference type="SUPFAM" id="SSF160527">
    <property type="entry name" value="V-type ATPase subunit E-like"/>
    <property type="match status" value="1"/>
</dbReference>
<proteinExistence type="inferred from homology"/>
<dbReference type="EMBL" id="CP033148">
    <property type="protein sequence ID" value="AYO41319.1"/>
    <property type="molecule type" value="Genomic_DNA"/>
</dbReference>
<name>A0A3G2S1G4_MALR7</name>
<reference evidence="5 6" key="1">
    <citation type="submission" date="2018-10" db="EMBL/GenBank/DDBJ databases">
        <title>Complete genome sequence of Malassezia restricta CBS 7877.</title>
        <authorList>
            <person name="Morand S.C."/>
            <person name="Bertignac M."/>
            <person name="Iltis A."/>
            <person name="Kolder I."/>
            <person name="Pirovano W."/>
            <person name="Jourdain R."/>
            <person name="Clavaud C."/>
        </authorList>
    </citation>
    <scope>NUCLEOTIDE SEQUENCE [LARGE SCALE GENOMIC DNA]</scope>
    <source>
        <strain evidence="5 6">CBS 7877</strain>
    </source>
</reference>
<evidence type="ECO:0000313" key="6">
    <source>
        <dbReference type="Proteomes" id="UP000269793"/>
    </source>
</evidence>
<keyword evidence="3" id="KW-0406">Ion transport</keyword>
<keyword evidence="2" id="KW-0813">Transport</keyword>
<dbReference type="STRING" id="425264.A0A3G2S1G4"/>
<accession>A0A3G2S1G4</accession>
<evidence type="ECO:0000256" key="4">
    <source>
        <dbReference type="SAM" id="Coils"/>
    </source>
</evidence>
<dbReference type="GO" id="GO:0033178">
    <property type="term" value="C:proton-transporting two-sector ATPase complex, catalytic domain"/>
    <property type="evidence" value="ECO:0007669"/>
    <property type="project" value="InterPro"/>
</dbReference>
<dbReference type="Pfam" id="PF01991">
    <property type="entry name" value="vATP-synt_E"/>
    <property type="match status" value="1"/>
</dbReference>
<evidence type="ECO:0000313" key="5">
    <source>
        <dbReference type="EMBL" id="AYO41319.1"/>
    </source>
</evidence>
<dbReference type="HAMAP" id="MF_00311">
    <property type="entry name" value="ATP_synth_E_arch"/>
    <property type="match status" value="1"/>
</dbReference>
<keyword evidence="6" id="KW-1185">Reference proteome</keyword>
<organism evidence="5 6">
    <name type="scientific">Malassezia restricta (strain ATCC 96810 / NBRC 103918 / CBS 7877)</name>
    <name type="common">Seborrheic dermatitis infection agent</name>
    <dbReference type="NCBI Taxonomy" id="425264"/>
    <lineage>
        <taxon>Eukaryota</taxon>
        <taxon>Fungi</taxon>
        <taxon>Dikarya</taxon>
        <taxon>Basidiomycota</taxon>
        <taxon>Ustilaginomycotina</taxon>
        <taxon>Malasseziomycetes</taxon>
        <taxon>Malasseziales</taxon>
        <taxon>Malasseziaceae</taxon>
        <taxon>Malassezia</taxon>
    </lineage>
</organism>
<feature type="coiled-coil region" evidence="4">
    <location>
        <begin position="76"/>
        <end position="124"/>
    </location>
</feature>
<dbReference type="AlphaFoldDB" id="A0A3G2S1G4"/>
<dbReference type="VEuPathDB" id="FungiDB:DNF11_0369"/>
<dbReference type="PANTHER" id="PTHR45715">
    <property type="entry name" value="ATPASE H+-TRANSPORTING V1 SUBUNIT E1A-RELATED"/>
    <property type="match status" value="1"/>
</dbReference>
<dbReference type="Proteomes" id="UP000269793">
    <property type="component" value="Chromosome I"/>
</dbReference>
<gene>
    <name evidence="5" type="primary">VMA4</name>
    <name evidence="5" type="ORF">DNF11_0369</name>
</gene>
<dbReference type="InterPro" id="IPR038495">
    <property type="entry name" value="ATPase_E_C"/>
</dbReference>
<sequence length="226" mass="26085">MSHAMNDEEVITELKKMVAFIRQEAVEKAREIQVKADEEFAIEKAKFVRQEGMSLDTQYEKKKKQFEVSQRIAKSNQSNKARLEILKSREENLQNLFTEAQERLTKVSENANSYKELLAKLLLESLLILHENKVHVITRSNDVQIVQGVVDEALKKYKDVTGRESKVDVSEGLPKDSAGGIIVSARNNTIRLDNTLEQRLRLLEEKMLPEIRLNLFGPNKQRKFFT</sequence>
<evidence type="ECO:0000256" key="2">
    <source>
        <dbReference type="ARBA" id="ARBA00022448"/>
    </source>
</evidence>
<evidence type="ECO:0000256" key="3">
    <source>
        <dbReference type="ARBA" id="ARBA00023065"/>
    </source>
</evidence>
<dbReference type="GO" id="GO:0046961">
    <property type="term" value="F:proton-transporting ATPase activity, rotational mechanism"/>
    <property type="evidence" value="ECO:0007669"/>
    <property type="project" value="InterPro"/>
</dbReference>
<dbReference type="OrthoDB" id="10263003at2759"/>
<dbReference type="Gene3D" id="6.10.250.1620">
    <property type="match status" value="1"/>
</dbReference>
<evidence type="ECO:0000256" key="1">
    <source>
        <dbReference type="ARBA" id="ARBA00005901"/>
    </source>
</evidence>
<dbReference type="Gene3D" id="3.30.2320.30">
    <property type="entry name" value="ATP synthase, E subunit, C-terminal"/>
    <property type="match status" value="1"/>
</dbReference>
<dbReference type="InterPro" id="IPR002842">
    <property type="entry name" value="ATPase_V1_Esu"/>
</dbReference>
<comment type="similarity">
    <text evidence="1">Belongs to the V-ATPase E subunit family.</text>
</comment>